<evidence type="ECO:0000313" key="3">
    <source>
        <dbReference type="EMBL" id="KAJ1971874.1"/>
    </source>
</evidence>
<evidence type="ECO:0000313" key="4">
    <source>
        <dbReference type="Proteomes" id="UP001151582"/>
    </source>
</evidence>
<dbReference type="Proteomes" id="UP001151582">
    <property type="component" value="Unassembled WGS sequence"/>
</dbReference>
<feature type="region of interest" description="Disordered" evidence="1">
    <location>
        <begin position="22"/>
        <end position="41"/>
    </location>
</feature>
<proteinExistence type="predicted"/>
<name>A0A9W8B0A7_9FUNG</name>
<feature type="region of interest" description="Disordered" evidence="1">
    <location>
        <begin position="48"/>
        <end position="106"/>
    </location>
</feature>
<dbReference type="AlphaFoldDB" id="A0A9W8B0A7"/>
<sequence length="429" mass="47774">MARITLWFLAAVAAANLAHATPVPMDDRNTADIGSAESSADAQRLQTIANYGPPPPYSEIDPNDQRRPHVDTLLGESSSSTSMDQNSLGQSQFGSTSQQFNAGGQTDRSVHVTQVLTDARIKLDLPSMEGLYARVGQTRKGLHAQVDMSSAEKPSARVDLSIKHSLANLGLEAGVDFILDVIVALFEALESGHLLDNFRAIADQVLSELQSKHGANSDDQAPAALDITLPINFHAVVYNWLYEMVGEDTTKLRYYLSNLLAFQVIPRIIGQMLESDKDHTYERALDFAKRVKHVAGVKWVAEQLPEYVPNYFEFIVKYAIQRQLPRSVKLVGGIYDAMDKTEQEGVQYLYKCKRGLNDPSPWNVLDSMFGNLITDIYKESLGSITQQCNIYFAKHIDGFKFLEEFQLTLVTLEEENTDSLLEKAEEHQG</sequence>
<organism evidence="3 4">
    <name type="scientific">Dimargaris verticillata</name>
    <dbReference type="NCBI Taxonomy" id="2761393"/>
    <lineage>
        <taxon>Eukaryota</taxon>
        <taxon>Fungi</taxon>
        <taxon>Fungi incertae sedis</taxon>
        <taxon>Zoopagomycota</taxon>
        <taxon>Kickxellomycotina</taxon>
        <taxon>Dimargaritomycetes</taxon>
        <taxon>Dimargaritales</taxon>
        <taxon>Dimargaritaceae</taxon>
        <taxon>Dimargaris</taxon>
    </lineage>
</organism>
<feature type="signal peptide" evidence="2">
    <location>
        <begin position="1"/>
        <end position="20"/>
    </location>
</feature>
<feature type="chain" id="PRO_5040813500" description="Armadillo-type protein" evidence="2">
    <location>
        <begin position="21"/>
        <end position="429"/>
    </location>
</feature>
<keyword evidence="2" id="KW-0732">Signal</keyword>
<reference evidence="3" key="1">
    <citation type="submission" date="2022-07" db="EMBL/GenBank/DDBJ databases">
        <title>Phylogenomic reconstructions and comparative analyses of Kickxellomycotina fungi.</title>
        <authorList>
            <person name="Reynolds N.K."/>
            <person name="Stajich J.E."/>
            <person name="Barry K."/>
            <person name="Grigoriev I.V."/>
            <person name="Crous P."/>
            <person name="Smith M.E."/>
        </authorList>
    </citation>
    <scope>NUCLEOTIDE SEQUENCE</scope>
    <source>
        <strain evidence="3">RSA 567</strain>
    </source>
</reference>
<gene>
    <name evidence="3" type="ORF">H4R34_005600</name>
</gene>
<keyword evidence="4" id="KW-1185">Reference proteome</keyword>
<evidence type="ECO:0000256" key="2">
    <source>
        <dbReference type="SAM" id="SignalP"/>
    </source>
</evidence>
<evidence type="ECO:0008006" key="5">
    <source>
        <dbReference type="Google" id="ProtNLM"/>
    </source>
</evidence>
<feature type="compositionally biased region" description="Low complexity" evidence="1">
    <location>
        <begin position="87"/>
        <end position="100"/>
    </location>
</feature>
<accession>A0A9W8B0A7</accession>
<protein>
    <recommendedName>
        <fullName evidence="5">Armadillo-type protein</fullName>
    </recommendedName>
</protein>
<comment type="caution">
    <text evidence="3">The sequence shown here is derived from an EMBL/GenBank/DDBJ whole genome shotgun (WGS) entry which is preliminary data.</text>
</comment>
<evidence type="ECO:0000256" key="1">
    <source>
        <dbReference type="SAM" id="MobiDB-lite"/>
    </source>
</evidence>
<dbReference type="EMBL" id="JANBQB010001217">
    <property type="protein sequence ID" value="KAJ1971874.1"/>
    <property type="molecule type" value="Genomic_DNA"/>
</dbReference>
<feature type="compositionally biased region" description="Polar residues" evidence="1">
    <location>
        <begin position="75"/>
        <end position="86"/>
    </location>
</feature>